<keyword evidence="1" id="KW-0812">Transmembrane</keyword>
<keyword evidence="3" id="KW-1185">Reference proteome</keyword>
<evidence type="ECO:0000313" key="2">
    <source>
        <dbReference type="EMBL" id="WDE99203.1"/>
    </source>
</evidence>
<proteinExistence type="predicted"/>
<feature type="transmembrane region" description="Helical" evidence="1">
    <location>
        <begin position="191"/>
        <end position="211"/>
    </location>
</feature>
<gene>
    <name evidence="2" type="ORF">PQO03_15315</name>
</gene>
<dbReference type="EMBL" id="CP117812">
    <property type="protein sequence ID" value="WDE99203.1"/>
    <property type="molecule type" value="Genomic_DNA"/>
</dbReference>
<evidence type="ECO:0000313" key="3">
    <source>
        <dbReference type="Proteomes" id="UP001214250"/>
    </source>
</evidence>
<reference evidence="2 3" key="1">
    <citation type="submission" date="2023-02" db="EMBL/GenBank/DDBJ databases">
        <title>Genome sequence of Lentisphaera profundi SAORIC-696.</title>
        <authorList>
            <person name="Kim e."/>
            <person name="Cho J.-C."/>
            <person name="Choi A."/>
            <person name="Kang I."/>
        </authorList>
    </citation>
    <scope>NUCLEOTIDE SEQUENCE [LARGE SCALE GENOMIC DNA]</scope>
    <source>
        <strain evidence="2 3">SAORIC-696</strain>
    </source>
</reference>
<accession>A0ABY7W152</accession>
<evidence type="ECO:0000256" key="1">
    <source>
        <dbReference type="SAM" id="Phobius"/>
    </source>
</evidence>
<organism evidence="2 3">
    <name type="scientific">Lentisphaera profundi</name>
    <dbReference type="NCBI Taxonomy" id="1658616"/>
    <lineage>
        <taxon>Bacteria</taxon>
        <taxon>Pseudomonadati</taxon>
        <taxon>Lentisphaerota</taxon>
        <taxon>Lentisphaeria</taxon>
        <taxon>Lentisphaerales</taxon>
        <taxon>Lentisphaeraceae</taxon>
        <taxon>Lentisphaera</taxon>
    </lineage>
</organism>
<feature type="transmembrane region" description="Helical" evidence="1">
    <location>
        <begin position="100"/>
        <end position="120"/>
    </location>
</feature>
<sequence length="251" mass="29040">MLLKKTKDIFFHTSQITCIATSLYGLISHDIKWPVFFFIYCACFFTYNFERVYQSSPEDSFNHPERLKFLNSHKKLIQCLCILSLLFCLLFSNALNSQQWLILIIAASPTFLYLSPRLLFTQKRLKEIYLAKEFSIALSWALITAVLPQSSFKPSYFFLCFALAFINVVCCDIHDSAGDKKHRIKTLANHYTNIGTIVTSACLLLIIVSFLSESYGFSLAFIHILISSRRQAPNYQYDLALIWPALYRLFQ</sequence>
<evidence type="ECO:0008006" key="4">
    <source>
        <dbReference type="Google" id="ProtNLM"/>
    </source>
</evidence>
<dbReference type="Proteomes" id="UP001214250">
    <property type="component" value="Chromosome 2"/>
</dbReference>
<feature type="transmembrane region" description="Helical" evidence="1">
    <location>
        <begin position="76"/>
        <end position="94"/>
    </location>
</feature>
<feature type="transmembrane region" description="Helical" evidence="1">
    <location>
        <begin position="154"/>
        <end position="171"/>
    </location>
</feature>
<dbReference type="RefSeq" id="WP_274154063.1">
    <property type="nucleotide sequence ID" value="NZ_CP117812.1"/>
</dbReference>
<keyword evidence="1" id="KW-1133">Transmembrane helix</keyword>
<protein>
    <recommendedName>
        <fullName evidence="4">Prenyltransferase</fullName>
    </recommendedName>
</protein>
<feature type="transmembrane region" description="Helical" evidence="1">
    <location>
        <begin position="129"/>
        <end position="148"/>
    </location>
</feature>
<name>A0ABY7W152_9BACT</name>
<keyword evidence="1" id="KW-0472">Membrane</keyword>